<protein>
    <submittedName>
        <fullName evidence="1">Uncharacterized protein</fullName>
    </submittedName>
</protein>
<dbReference type="AlphaFoldDB" id="A0A9X7W402"/>
<dbReference type="Proteomes" id="UP000663505">
    <property type="component" value="Chromosome"/>
</dbReference>
<sequence length="68" mass="7505">MVETQFSIVRYHADVSQAAQVYDGMTPLTAQDIADAIVYAVTRPFRVNIDEIIIKPTDQAGAGKVTRH</sequence>
<dbReference type="RefSeq" id="WP_206658342.1">
    <property type="nucleotide sequence ID" value="NZ_CP071182.1"/>
</dbReference>
<name>A0A9X7W402_9BACL</name>
<dbReference type="KEGG" id="afx:JZ786_08915"/>
<organism evidence="1 2">
    <name type="scientific">Alicyclobacillus mengziensis</name>
    <dbReference type="NCBI Taxonomy" id="2931921"/>
    <lineage>
        <taxon>Bacteria</taxon>
        <taxon>Bacillati</taxon>
        <taxon>Bacillota</taxon>
        <taxon>Bacilli</taxon>
        <taxon>Bacillales</taxon>
        <taxon>Alicyclobacillaceae</taxon>
        <taxon>Alicyclobacillus</taxon>
    </lineage>
</organism>
<evidence type="ECO:0000313" key="1">
    <source>
        <dbReference type="EMBL" id="QSO49028.1"/>
    </source>
</evidence>
<accession>A0A9X7W402</accession>
<evidence type="ECO:0000313" key="2">
    <source>
        <dbReference type="Proteomes" id="UP000663505"/>
    </source>
</evidence>
<keyword evidence="2" id="KW-1185">Reference proteome</keyword>
<proteinExistence type="predicted"/>
<gene>
    <name evidence="1" type="ORF">JZ786_08915</name>
</gene>
<dbReference type="EMBL" id="CP071182">
    <property type="protein sequence ID" value="QSO49028.1"/>
    <property type="molecule type" value="Genomic_DNA"/>
</dbReference>
<reference evidence="1 2" key="1">
    <citation type="submission" date="2021-02" db="EMBL/GenBank/DDBJ databases">
        <title>Alicyclobacillus curvatus sp. nov. and Alicyclobacillus mengziensis sp. nov., two acidophilic bacteria isolated from acid mine drainage.</title>
        <authorList>
            <person name="Huang Y."/>
        </authorList>
    </citation>
    <scope>NUCLEOTIDE SEQUENCE [LARGE SCALE GENOMIC DNA]</scope>
    <source>
        <strain evidence="1 2">S30H14</strain>
    </source>
</reference>